<gene>
    <name evidence="1" type="ORF">L0U89_05700</name>
</gene>
<evidence type="ECO:0000313" key="2">
    <source>
        <dbReference type="Proteomes" id="UP001201449"/>
    </source>
</evidence>
<sequence length="305" mass="34561">MSFGFSRVKARFALAFLIITHIWLGNPTQSFAQKFSAEDLEMQIAAEIADRNWARVLELARTQIWLDVDKAAGYYYSALAHMEIGNRKMAKPFLSEAKRLDNGELQTQIAALEESLWDKKKKSSQSEFIPIRSMDRFYYALTYSPDMPFGFHLGSLNTHGIGTYFLIRTNQAFLQNKAEFTVNNSGTVYGSPYAKTEATGQVKSGMAELVMGLTWKLFAPVWMYGGVGLNHSREYWEMEILDENSNNIGNVWARNQQSNLNQPTLETGLMGDFKGLNVRVGTSLTSLELNQVRFHFGLGFSVRKK</sequence>
<evidence type="ECO:0000313" key="1">
    <source>
        <dbReference type="EMBL" id="MCF1750559.1"/>
    </source>
</evidence>
<protein>
    <recommendedName>
        <fullName evidence="3">Outer membrane protein beta-barrel domain-containing protein</fullName>
    </recommendedName>
</protein>
<dbReference type="EMBL" id="JAKEVZ010000003">
    <property type="protein sequence ID" value="MCF1750559.1"/>
    <property type="molecule type" value="Genomic_DNA"/>
</dbReference>
<accession>A0ABS9BT70</accession>
<dbReference type="RefSeq" id="WP_234860649.1">
    <property type="nucleotide sequence ID" value="NZ_JAKEVZ010000003.1"/>
</dbReference>
<proteinExistence type="predicted"/>
<reference evidence="1 2" key="1">
    <citation type="submission" date="2022-01" db="EMBL/GenBank/DDBJ databases">
        <title>Mariniradius saccharolyticus sp. nov., isolated from sediment of a river.</title>
        <authorList>
            <person name="Liu H."/>
        </authorList>
    </citation>
    <scope>NUCLEOTIDE SEQUENCE [LARGE SCALE GENOMIC DNA]</scope>
    <source>
        <strain evidence="1 2">RY-2</strain>
    </source>
</reference>
<comment type="caution">
    <text evidence="1">The sequence shown here is derived from an EMBL/GenBank/DDBJ whole genome shotgun (WGS) entry which is preliminary data.</text>
</comment>
<name>A0ABS9BT70_9BACT</name>
<keyword evidence="2" id="KW-1185">Reference proteome</keyword>
<evidence type="ECO:0008006" key="3">
    <source>
        <dbReference type="Google" id="ProtNLM"/>
    </source>
</evidence>
<organism evidence="1 2">
    <name type="scientific">Mariniradius sediminis</name>
    <dbReference type="NCBI Taxonomy" id="2909237"/>
    <lineage>
        <taxon>Bacteria</taxon>
        <taxon>Pseudomonadati</taxon>
        <taxon>Bacteroidota</taxon>
        <taxon>Cytophagia</taxon>
        <taxon>Cytophagales</taxon>
        <taxon>Cyclobacteriaceae</taxon>
        <taxon>Mariniradius</taxon>
    </lineage>
</organism>
<dbReference type="Proteomes" id="UP001201449">
    <property type="component" value="Unassembled WGS sequence"/>
</dbReference>